<protein>
    <submittedName>
        <fullName evidence="13">Iron complex outermembrane receptor protein</fullName>
    </submittedName>
</protein>
<dbReference type="SUPFAM" id="SSF56935">
    <property type="entry name" value="Porins"/>
    <property type="match status" value="1"/>
</dbReference>
<feature type="domain" description="TonB-dependent receptor plug" evidence="12">
    <location>
        <begin position="83"/>
        <end position="171"/>
    </location>
</feature>
<evidence type="ECO:0000313" key="14">
    <source>
        <dbReference type="Proteomes" id="UP000581447"/>
    </source>
</evidence>
<dbReference type="PROSITE" id="PS52016">
    <property type="entry name" value="TONB_DEPENDENT_REC_3"/>
    <property type="match status" value="1"/>
</dbReference>
<keyword evidence="7 8" id="KW-0998">Cell outer membrane</keyword>
<evidence type="ECO:0000256" key="6">
    <source>
        <dbReference type="ARBA" id="ARBA00023136"/>
    </source>
</evidence>
<evidence type="ECO:0000256" key="5">
    <source>
        <dbReference type="ARBA" id="ARBA00023077"/>
    </source>
</evidence>
<sequence>MKHSKTAILLLATCLTTPAFAQDASPPTAAETVDNGAAIIVTGSRIKQDPAKSALPLQIISTDDLTREGINSPEQLISYLSTNGNGADNLASNADVTSGAQRGTNGLSAANLRGQGSASTLVLLNGRRVAAHGLTGSAVDVNQIPMAALERVEVLKDGASAIYGTDAIGGVINFITKTNFQGLAFNTFTDMAEAGGGAIYRLSSTGGYGDLNEDGFNLLATVSRSVSKALNGSDRSFVNGNQPNRGLSVDTRGTPIATAFATGSNALFAPTGSLLSGVTLLEAGATVPATGGINILDLPGGAGCASMDGGMAYDDQLWANTSARFACAWDTGRAAVLQQPLTTLTYYGRATAKLGDHQFYAEITGSDADSSKRFSNNQYSGNATTLPLYYPLNATTSATYNDVYNKLVAVFPQIAPNYGKPISYRWRCTSCGVREYETNTKTLRAGLGAEGPLWDGWDYRAGGSYARSQSTSVLGTGYHYRGTFASAAAAAASGVTGAVSGGIDPRAPTAPGATQPGIVGLLNSGILNPFSLTQSDAALAGLKAISAEGVTLYGGKYEVKQLDGSISGSLFDLPGGTVQVALGVDYRRETYSFNGSPAAVTGTPDIFNVAFDNNNALTPKNRTVKAAYAEVLVPVFEALEVTGAVRLDDYSGFGSTVNPKISAKYRPLDWLMFRGSFNTGFRVPAFNQIFNGVTQSPNPGNTLVDPTTCATGAVSTLPGCSAITPETLSGGNLNLGPETSQQHSIGVVLQPSSHFSASFDYWSIAVDDTIGALTLRQLLDNISYFPDRVTRTNNIITLIDLRADNIGSRRTEGLEVALRGGVDVLGGVINAGLDGTYLLKKREKFLPSAPFGSSLIGQFTFAGDLGLKWKHSAFVSFTKDDFTFNFSQIYRDGYKNQALPGIANGTVVRPDFNPMVKSYVTYNTSVSFDLLKQYRLTAGVRNVFDTDPPFAITYDSNTGAGSSWEPRVADPRGRSFTLSIEAKF</sequence>
<dbReference type="InterPro" id="IPR000531">
    <property type="entry name" value="Beta-barrel_TonB"/>
</dbReference>
<evidence type="ECO:0000256" key="2">
    <source>
        <dbReference type="ARBA" id="ARBA00022448"/>
    </source>
</evidence>
<evidence type="ECO:0000259" key="11">
    <source>
        <dbReference type="Pfam" id="PF00593"/>
    </source>
</evidence>
<evidence type="ECO:0000256" key="4">
    <source>
        <dbReference type="ARBA" id="ARBA00022692"/>
    </source>
</evidence>
<dbReference type="Gene3D" id="2.170.130.10">
    <property type="entry name" value="TonB-dependent receptor, plug domain"/>
    <property type="match status" value="1"/>
</dbReference>
<evidence type="ECO:0000256" key="3">
    <source>
        <dbReference type="ARBA" id="ARBA00022452"/>
    </source>
</evidence>
<evidence type="ECO:0000313" key="13">
    <source>
        <dbReference type="EMBL" id="MBB3942296.1"/>
    </source>
</evidence>
<organism evidence="13 14">
    <name type="scientific">Sphingorhabdus rigui</name>
    <dbReference type="NCBI Taxonomy" id="1282858"/>
    <lineage>
        <taxon>Bacteria</taxon>
        <taxon>Pseudomonadati</taxon>
        <taxon>Pseudomonadota</taxon>
        <taxon>Alphaproteobacteria</taxon>
        <taxon>Sphingomonadales</taxon>
        <taxon>Sphingomonadaceae</taxon>
        <taxon>Sphingorhabdus</taxon>
    </lineage>
</organism>
<keyword evidence="10" id="KW-0732">Signal</keyword>
<name>A0A840AZ75_9SPHN</name>
<dbReference type="InterPro" id="IPR036942">
    <property type="entry name" value="Beta-barrel_TonB_sf"/>
</dbReference>
<keyword evidence="5 9" id="KW-0798">TonB box</keyword>
<dbReference type="InterPro" id="IPR012910">
    <property type="entry name" value="Plug_dom"/>
</dbReference>
<dbReference type="Pfam" id="PF00593">
    <property type="entry name" value="TonB_dep_Rec_b-barrel"/>
    <property type="match status" value="1"/>
</dbReference>
<dbReference type="RefSeq" id="WP_183939786.1">
    <property type="nucleotide sequence ID" value="NZ_BAABBG010000001.1"/>
</dbReference>
<dbReference type="InterPro" id="IPR037066">
    <property type="entry name" value="Plug_dom_sf"/>
</dbReference>
<dbReference type="InterPro" id="IPR039426">
    <property type="entry name" value="TonB-dep_rcpt-like"/>
</dbReference>
<dbReference type="AlphaFoldDB" id="A0A840AZ75"/>
<evidence type="ECO:0000256" key="7">
    <source>
        <dbReference type="ARBA" id="ARBA00023237"/>
    </source>
</evidence>
<reference evidence="13 14" key="1">
    <citation type="submission" date="2020-08" db="EMBL/GenBank/DDBJ databases">
        <title>Genomic Encyclopedia of Type Strains, Phase IV (KMG-IV): sequencing the most valuable type-strain genomes for metagenomic binning, comparative biology and taxonomic classification.</title>
        <authorList>
            <person name="Goeker M."/>
        </authorList>
    </citation>
    <scope>NUCLEOTIDE SEQUENCE [LARGE SCALE GENOMIC DNA]</scope>
    <source>
        <strain evidence="13 14">DSM 29050</strain>
    </source>
</reference>
<keyword evidence="2 8" id="KW-0813">Transport</keyword>
<comment type="caution">
    <text evidence="13">The sequence shown here is derived from an EMBL/GenBank/DDBJ whole genome shotgun (WGS) entry which is preliminary data.</text>
</comment>
<keyword evidence="6 8" id="KW-0472">Membrane</keyword>
<feature type="signal peptide" evidence="10">
    <location>
        <begin position="1"/>
        <end position="21"/>
    </location>
</feature>
<keyword evidence="14" id="KW-1185">Reference proteome</keyword>
<dbReference type="GO" id="GO:0009279">
    <property type="term" value="C:cell outer membrane"/>
    <property type="evidence" value="ECO:0007669"/>
    <property type="project" value="UniProtKB-SubCell"/>
</dbReference>
<keyword evidence="3 8" id="KW-1134">Transmembrane beta strand</keyword>
<evidence type="ECO:0000256" key="9">
    <source>
        <dbReference type="RuleBase" id="RU003357"/>
    </source>
</evidence>
<comment type="subcellular location">
    <subcellularLocation>
        <location evidence="1 8">Cell outer membrane</location>
        <topology evidence="1 8">Multi-pass membrane protein</topology>
    </subcellularLocation>
</comment>
<dbReference type="Pfam" id="PF07715">
    <property type="entry name" value="Plug"/>
    <property type="match status" value="1"/>
</dbReference>
<evidence type="ECO:0000259" key="12">
    <source>
        <dbReference type="Pfam" id="PF07715"/>
    </source>
</evidence>
<keyword evidence="4 8" id="KW-0812">Transmembrane</keyword>
<feature type="chain" id="PRO_5032321182" evidence="10">
    <location>
        <begin position="22"/>
        <end position="984"/>
    </location>
</feature>
<evidence type="ECO:0000256" key="8">
    <source>
        <dbReference type="PROSITE-ProRule" id="PRU01360"/>
    </source>
</evidence>
<feature type="domain" description="TonB-dependent receptor-like beta-barrel" evidence="11">
    <location>
        <begin position="404"/>
        <end position="943"/>
    </location>
</feature>
<dbReference type="PANTHER" id="PTHR47234:SF2">
    <property type="entry name" value="TONB-DEPENDENT RECEPTOR"/>
    <property type="match status" value="1"/>
</dbReference>
<dbReference type="Proteomes" id="UP000581447">
    <property type="component" value="Unassembled WGS sequence"/>
</dbReference>
<dbReference type="Gene3D" id="2.40.170.20">
    <property type="entry name" value="TonB-dependent receptor, beta-barrel domain"/>
    <property type="match status" value="1"/>
</dbReference>
<proteinExistence type="inferred from homology"/>
<dbReference type="PANTHER" id="PTHR47234">
    <property type="match status" value="1"/>
</dbReference>
<comment type="similarity">
    <text evidence="8 9">Belongs to the TonB-dependent receptor family.</text>
</comment>
<accession>A0A840AZ75</accession>
<evidence type="ECO:0000256" key="10">
    <source>
        <dbReference type="SAM" id="SignalP"/>
    </source>
</evidence>
<evidence type="ECO:0000256" key="1">
    <source>
        <dbReference type="ARBA" id="ARBA00004571"/>
    </source>
</evidence>
<keyword evidence="13" id="KW-0675">Receptor</keyword>
<gene>
    <name evidence="13" type="ORF">GGR91_000518</name>
</gene>
<dbReference type="EMBL" id="JACIEA010000001">
    <property type="protein sequence ID" value="MBB3942296.1"/>
    <property type="molecule type" value="Genomic_DNA"/>
</dbReference>